<evidence type="ECO:0000256" key="4">
    <source>
        <dbReference type="ARBA" id="ARBA00022692"/>
    </source>
</evidence>
<proteinExistence type="predicted"/>
<dbReference type="Gene3D" id="2.40.170.20">
    <property type="entry name" value="TonB-dependent receptor, beta-barrel domain"/>
    <property type="match status" value="1"/>
</dbReference>
<evidence type="ECO:0000256" key="5">
    <source>
        <dbReference type="ARBA" id="ARBA00022729"/>
    </source>
</evidence>
<dbReference type="Gene3D" id="2.170.130.10">
    <property type="entry name" value="TonB-dependent receptor, plug domain"/>
    <property type="match status" value="1"/>
</dbReference>
<reference evidence="9" key="1">
    <citation type="journal article" date="2020" name="mSystems">
        <title>Genome- and Community-Level Interaction Insights into Carbon Utilization and Element Cycling Functions of Hydrothermarchaeota in Hydrothermal Sediment.</title>
        <authorList>
            <person name="Zhou Z."/>
            <person name="Liu Y."/>
            <person name="Xu W."/>
            <person name="Pan J."/>
            <person name="Luo Z.H."/>
            <person name="Li M."/>
        </authorList>
    </citation>
    <scope>NUCLEOTIDE SEQUENCE [LARGE SCALE GENOMIC DNA]</scope>
    <source>
        <strain evidence="9">SpSt-876</strain>
    </source>
</reference>
<keyword evidence="9" id="KW-0675">Receptor</keyword>
<dbReference type="InterPro" id="IPR037066">
    <property type="entry name" value="Plug_dom_sf"/>
</dbReference>
<dbReference type="Gene3D" id="2.60.40.1120">
    <property type="entry name" value="Carboxypeptidase-like, regulatory domain"/>
    <property type="match status" value="1"/>
</dbReference>
<keyword evidence="6" id="KW-0472">Membrane</keyword>
<dbReference type="SUPFAM" id="SSF56935">
    <property type="entry name" value="Porins"/>
    <property type="match status" value="1"/>
</dbReference>
<name>A0A7C6AA70_UNCW3</name>
<protein>
    <submittedName>
        <fullName evidence="9">TonB-dependent receptor</fullName>
    </submittedName>
</protein>
<dbReference type="EMBL" id="DTLI01000205">
    <property type="protein sequence ID" value="HHS52892.1"/>
    <property type="molecule type" value="Genomic_DNA"/>
</dbReference>
<feature type="domain" description="TonB-dependent receptor plug" evidence="8">
    <location>
        <begin position="139"/>
        <end position="214"/>
    </location>
</feature>
<dbReference type="GO" id="GO:0015344">
    <property type="term" value="F:siderophore uptake transmembrane transporter activity"/>
    <property type="evidence" value="ECO:0007669"/>
    <property type="project" value="TreeGrafter"/>
</dbReference>
<evidence type="ECO:0000256" key="2">
    <source>
        <dbReference type="ARBA" id="ARBA00022448"/>
    </source>
</evidence>
<dbReference type="InterPro" id="IPR008969">
    <property type="entry name" value="CarboxyPept-like_regulatory"/>
</dbReference>
<sequence length="735" mass="85289">MMKRIFILFLPAIVFSAIIKGFVKDQATGEPMELVNVYLENTPFGAATNREGYYLIDRIPEGNYTVIFSFLGYKTERKNISVKKDTVITLNTQLVQAPIELGEVKVSARRTEFQKEVKMSSIRLTNLDIKNPPTVIQEDLFRSLQALPGIVATSDFSTALYVRGGNADQNLVLLDGAGIYNPGHLAGVFSVFDPDAVKSVELLAGGFPAEFGGRLSSVLDITTREGNKNRLDGSMAISMLATKVLVEGPLPKGSFLTFFRRTYFDKMLKLFKVDFPYYFYDFNAKAIFELSQSTKLSLTGFVNTDNLDFGTGAERVNLIWGNRMASLLINHIFNPKLLTKTYLTFNHYLYNMNIASNIIRVKDWVQEFNLKSDFTYLLSKDNELGFGLEGHINGFRYNDSLFGGFNYDIYGTPYYLALYCQARYRLFQKLIIEPGLRVEDYFLHYKQWHNYLLPGPRLGIKYFIGENTATKLAIGKYYQFVSALIPDFNPVPSLFFWVPVFGDYKPLDANHYIFGFEHWFTDDITLNLETYYKHYYRIYTMSDTIEVQRIEETMFKQGTGNSFGVDVLLKKDFGKISGWLSYSLGFAQTTFGNMTYSPNYDRRHILNIVGRLTLPKGFYLSLRFEYGSGLPYTEVIARLRRWDLSFRSERHRFDWQEIMGDKNRARYPNYQRLDLGIERNFRIKGVNLQVQFQVINVYNYKNLFFYYYDYDYEPPPRKEFYMLPILPTLEMKIDF</sequence>
<evidence type="ECO:0000256" key="3">
    <source>
        <dbReference type="ARBA" id="ARBA00022452"/>
    </source>
</evidence>
<dbReference type="InterPro" id="IPR036942">
    <property type="entry name" value="Beta-barrel_TonB_sf"/>
</dbReference>
<keyword evidence="3" id="KW-1134">Transmembrane beta strand</keyword>
<dbReference type="AlphaFoldDB" id="A0A7C6AA70"/>
<dbReference type="GO" id="GO:0044718">
    <property type="term" value="P:siderophore transmembrane transport"/>
    <property type="evidence" value="ECO:0007669"/>
    <property type="project" value="TreeGrafter"/>
</dbReference>
<evidence type="ECO:0000259" key="8">
    <source>
        <dbReference type="Pfam" id="PF07715"/>
    </source>
</evidence>
<keyword evidence="2" id="KW-0813">Transport</keyword>
<dbReference type="InterPro" id="IPR039426">
    <property type="entry name" value="TonB-dep_rcpt-like"/>
</dbReference>
<dbReference type="Pfam" id="PF07715">
    <property type="entry name" value="Plug"/>
    <property type="match status" value="1"/>
</dbReference>
<organism evidence="9">
    <name type="scientific">candidate division WOR-3 bacterium</name>
    <dbReference type="NCBI Taxonomy" id="2052148"/>
    <lineage>
        <taxon>Bacteria</taxon>
        <taxon>Bacteria division WOR-3</taxon>
    </lineage>
</organism>
<keyword evidence="5" id="KW-0732">Signal</keyword>
<dbReference type="InterPro" id="IPR012910">
    <property type="entry name" value="Plug_dom"/>
</dbReference>
<dbReference type="SUPFAM" id="SSF49464">
    <property type="entry name" value="Carboxypeptidase regulatory domain-like"/>
    <property type="match status" value="1"/>
</dbReference>
<accession>A0A7C6AA70</accession>
<comment type="subcellular location">
    <subcellularLocation>
        <location evidence="1">Cell outer membrane</location>
        <topology evidence="1">Multi-pass membrane protein</topology>
    </subcellularLocation>
</comment>
<evidence type="ECO:0000256" key="7">
    <source>
        <dbReference type="ARBA" id="ARBA00023237"/>
    </source>
</evidence>
<comment type="caution">
    <text evidence="9">The sequence shown here is derived from an EMBL/GenBank/DDBJ whole genome shotgun (WGS) entry which is preliminary data.</text>
</comment>
<evidence type="ECO:0000256" key="6">
    <source>
        <dbReference type="ARBA" id="ARBA00023136"/>
    </source>
</evidence>
<evidence type="ECO:0000256" key="1">
    <source>
        <dbReference type="ARBA" id="ARBA00004571"/>
    </source>
</evidence>
<evidence type="ECO:0000313" key="9">
    <source>
        <dbReference type="EMBL" id="HHS52892.1"/>
    </source>
</evidence>
<gene>
    <name evidence="9" type="ORF">ENW73_08580</name>
</gene>
<dbReference type="Pfam" id="PF13715">
    <property type="entry name" value="CarbopepD_reg_2"/>
    <property type="match status" value="1"/>
</dbReference>
<dbReference type="PANTHER" id="PTHR30069">
    <property type="entry name" value="TONB-DEPENDENT OUTER MEMBRANE RECEPTOR"/>
    <property type="match status" value="1"/>
</dbReference>
<keyword evidence="7" id="KW-0998">Cell outer membrane</keyword>
<keyword evidence="4" id="KW-0812">Transmembrane</keyword>
<dbReference type="GO" id="GO:0009279">
    <property type="term" value="C:cell outer membrane"/>
    <property type="evidence" value="ECO:0007669"/>
    <property type="project" value="UniProtKB-SubCell"/>
</dbReference>
<dbReference type="PANTHER" id="PTHR30069:SF29">
    <property type="entry name" value="HEMOGLOBIN AND HEMOGLOBIN-HAPTOGLOBIN-BINDING PROTEIN 1-RELATED"/>
    <property type="match status" value="1"/>
</dbReference>